<keyword evidence="1" id="KW-0808">Transferase</keyword>
<proteinExistence type="predicted"/>
<evidence type="ECO:0000313" key="1">
    <source>
        <dbReference type="EMBL" id="EKC68774.1"/>
    </source>
</evidence>
<dbReference type="GO" id="GO:0016020">
    <property type="term" value="C:membrane"/>
    <property type="evidence" value="ECO:0007669"/>
    <property type="project" value="InterPro"/>
</dbReference>
<dbReference type="Gene3D" id="3.40.50.12580">
    <property type="match status" value="1"/>
</dbReference>
<dbReference type="AlphaFoldDB" id="K1TMF5"/>
<comment type="caution">
    <text evidence="1">The sequence shown here is derived from an EMBL/GenBank/DDBJ whole genome shotgun (WGS) entry which is preliminary data.</text>
</comment>
<sequence length="195" mass="22387">TVLIAPSWGPSAIFSKYGGKIIDKLLAGGYHVIIRPHPQSYKSEKDMIDKLMAAYPDSEDLEWNRDNDNFDVLRRADLLVSDFSGVIFDFTLVFDKPVIYADTKFDKSPYDCWWLDTPYWTFEILPQIGQQLTEDNFDTLGDMVQQCLTDPKYAQGRDTARAQTWVYPGEGAVRAADYLEQKMKELTATHEEKEP</sequence>
<protein>
    <submittedName>
        <fullName evidence="1">CDP-Glycerol:Poly(Glycerophosphate) glycerophosphotransferase</fullName>
    </submittedName>
</protein>
<dbReference type="EMBL" id="AJWZ01003236">
    <property type="protein sequence ID" value="EKC68774.1"/>
    <property type="molecule type" value="Genomic_DNA"/>
</dbReference>
<feature type="non-terminal residue" evidence="1">
    <location>
        <position position="1"/>
    </location>
</feature>
<organism evidence="1">
    <name type="scientific">human gut metagenome</name>
    <dbReference type="NCBI Taxonomy" id="408170"/>
    <lineage>
        <taxon>unclassified sequences</taxon>
        <taxon>metagenomes</taxon>
        <taxon>organismal metagenomes</taxon>
    </lineage>
</organism>
<dbReference type="InterPro" id="IPR043148">
    <property type="entry name" value="TagF_C"/>
</dbReference>
<dbReference type="GO" id="GO:0047355">
    <property type="term" value="F:CDP-glycerol glycerophosphotransferase activity"/>
    <property type="evidence" value="ECO:0007669"/>
    <property type="project" value="InterPro"/>
</dbReference>
<name>K1TMF5_9ZZZZ</name>
<dbReference type="InterPro" id="IPR007554">
    <property type="entry name" value="Glycerophosphate_synth"/>
</dbReference>
<reference evidence="1" key="1">
    <citation type="journal article" date="2013" name="Environ. Microbiol.">
        <title>Microbiota from the distal guts of lean and obese adolescents exhibit partial functional redundancy besides clear differences in community structure.</title>
        <authorList>
            <person name="Ferrer M."/>
            <person name="Ruiz A."/>
            <person name="Lanza F."/>
            <person name="Haange S.B."/>
            <person name="Oberbach A."/>
            <person name="Till H."/>
            <person name="Bargiela R."/>
            <person name="Campoy C."/>
            <person name="Segura M.T."/>
            <person name="Richter M."/>
            <person name="von Bergen M."/>
            <person name="Seifert J."/>
            <person name="Suarez A."/>
        </authorList>
    </citation>
    <scope>NUCLEOTIDE SEQUENCE</scope>
</reference>
<dbReference type="Pfam" id="PF04464">
    <property type="entry name" value="Glyphos_transf"/>
    <property type="match status" value="1"/>
</dbReference>
<gene>
    <name evidence="1" type="ORF">OBE_04759</name>
</gene>
<accession>K1TMF5</accession>